<evidence type="ECO:0000313" key="13">
    <source>
        <dbReference type="Proteomes" id="UP001628281"/>
    </source>
</evidence>
<comment type="subcellular location">
    <subcellularLocation>
        <location evidence="2">Cytoplasm</location>
    </subcellularLocation>
</comment>
<evidence type="ECO:0000256" key="3">
    <source>
        <dbReference type="ARBA" id="ARBA00017959"/>
    </source>
</evidence>
<evidence type="ECO:0000256" key="2">
    <source>
        <dbReference type="ARBA" id="ARBA00004496"/>
    </source>
</evidence>
<dbReference type="GO" id="GO:0006419">
    <property type="term" value="P:alanyl-tRNA aminoacylation"/>
    <property type="evidence" value="ECO:0007669"/>
    <property type="project" value="InterPro"/>
</dbReference>
<keyword evidence="13" id="KW-1185">Reference proteome</keyword>
<dbReference type="Pfam" id="PF01411">
    <property type="entry name" value="tRNA-synt_2c"/>
    <property type="match status" value="1"/>
</dbReference>
<dbReference type="InterPro" id="IPR018165">
    <property type="entry name" value="Ala-tRNA-synth_IIc_core"/>
</dbReference>
<dbReference type="AlphaFoldDB" id="A0A060DFR3"/>
<dbReference type="EMBL" id="JBJLSN010000003">
    <property type="protein sequence ID" value="MFL7900039.1"/>
    <property type="molecule type" value="Genomic_DNA"/>
</dbReference>
<dbReference type="GO" id="GO:0002161">
    <property type="term" value="F:aminoacyl-tRNA deacylase activity"/>
    <property type="evidence" value="ECO:0007669"/>
    <property type="project" value="UniProtKB-ARBA"/>
</dbReference>
<dbReference type="EMBL" id="CP007793">
    <property type="protein sequence ID" value="AIB11682.1"/>
    <property type="molecule type" value="Genomic_DNA"/>
</dbReference>
<evidence type="ECO:0000256" key="1">
    <source>
        <dbReference type="ARBA" id="ARBA00001947"/>
    </source>
</evidence>
<feature type="domain" description="Alanyl-transfer RNA synthetases family profile" evidence="7">
    <location>
        <begin position="1"/>
        <end position="235"/>
    </location>
</feature>
<reference evidence="10 12" key="2">
    <citation type="submission" date="2018-01" db="EMBL/GenBank/DDBJ databases">
        <title>Whole genome sequence of Azospirillum brasilense REC3 isolated from strawberry roots.</title>
        <authorList>
            <person name="Fontana C.A."/>
            <person name="Salazar S.M."/>
            <person name="Bassi D."/>
            <person name="Puglisi E."/>
            <person name="Lovaisa N.C."/>
            <person name="Toffoli L.M."/>
            <person name="Pedraza R."/>
            <person name="Cocconcelli P.S."/>
        </authorList>
    </citation>
    <scope>NUCLEOTIDE SEQUENCE [LARGE SCALE GENOMIC DNA]</scope>
    <source>
        <strain evidence="10 12">REC3</strain>
    </source>
</reference>
<dbReference type="Proteomes" id="UP001628281">
    <property type="component" value="Unassembled WGS sequence"/>
</dbReference>
<keyword evidence="8" id="KW-0378">Hydrolase</keyword>
<keyword evidence="5" id="KW-0862">Zinc</keyword>
<evidence type="ECO:0000313" key="8">
    <source>
        <dbReference type="EMBL" id="AIB11682.1"/>
    </source>
</evidence>
<evidence type="ECO:0000256" key="4">
    <source>
        <dbReference type="ARBA" id="ARBA00022723"/>
    </source>
</evidence>
<comment type="cofactor">
    <cofactor evidence="1">
        <name>Zn(2+)</name>
        <dbReference type="ChEBI" id="CHEBI:29105"/>
    </cofactor>
</comment>
<dbReference type="Proteomes" id="UP000236268">
    <property type="component" value="Unassembled WGS sequence"/>
</dbReference>
<dbReference type="InterPro" id="IPR018163">
    <property type="entry name" value="Thr/Ala-tRNA-synth_IIc_edit"/>
</dbReference>
<proteinExistence type="predicted"/>
<dbReference type="InterPro" id="IPR051335">
    <property type="entry name" value="Alanyl-tRNA_Editing_Enzymes"/>
</dbReference>
<evidence type="ECO:0000313" key="11">
    <source>
        <dbReference type="Proteomes" id="UP000027186"/>
    </source>
</evidence>
<dbReference type="RefSeq" id="WP_038527808.1">
    <property type="nucleotide sequence ID" value="NZ_CP007793.1"/>
</dbReference>
<dbReference type="GO" id="GO:0005737">
    <property type="term" value="C:cytoplasm"/>
    <property type="evidence" value="ECO:0007669"/>
    <property type="project" value="UniProtKB-SubCell"/>
</dbReference>
<dbReference type="GO" id="GO:0005524">
    <property type="term" value="F:ATP binding"/>
    <property type="evidence" value="ECO:0007669"/>
    <property type="project" value="InterPro"/>
</dbReference>
<sequence length="235" mass="25233">MELIFREDAYATSCTATVTSADERGIRLDRTVFYPNGGGQPGDTGLLRVAGATLRIVDTVKGDGPDDVLHVPEPGAALPAPSTPVEAEIDWDRRHRHMRMHTALHLVCAVLPGASITGAQVGAERSRVDFNVPTEGLDKEAIAAALNRLVAADTPVGSLWITDEELDANPELIRTLTVKPPRGHGRVRLVDIAGVDRQPCGGTHVKRLGEIGGLDVVKIENKGKQNRRVIVALRD</sequence>
<accession>A0A060DFR3</accession>
<dbReference type="SUPFAM" id="SSF50447">
    <property type="entry name" value="Translation proteins"/>
    <property type="match status" value="1"/>
</dbReference>
<dbReference type="GO" id="GO:0046872">
    <property type="term" value="F:metal ion binding"/>
    <property type="evidence" value="ECO:0007669"/>
    <property type="project" value="UniProtKB-KW"/>
</dbReference>
<dbReference type="EMBL" id="POWG01000001">
    <property type="protein sequence ID" value="PNR00872.1"/>
    <property type="molecule type" value="Genomic_DNA"/>
</dbReference>
<protein>
    <recommendedName>
        <fullName evidence="3">Alanine--tRNA ligase</fullName>
    </recommendedName>
    <alternativeName>
        <fullName evidence="6">Alanyl-tRNA synthetase</fullName>
    </alternativeName>
</protein>
<dbReference type="SMART" id="SM00863">
    <property type="entry name" value="tRNA_SAD"/>
    <property type="match status" value="1"/>
</dbReference>
<organism evidence="8 11">
    <name type="scientific">Azospirillum argentinense</name>
    <dbReference type="NCBI Taxonomy" id="2970906"/>
    <lineage>
        <taxon>Bacteria</taxon>
        <taxon>Pseudomonadati</taxon>
        <taxon>Pseudomonadota</taxon>
        <taxon>Alphaproteobacteria</taxon>
        <taxon>Rhodospirillales</taxon>
        <taxon>Azospirillaceae</taxon>
        <taxon>Azospirillum</taxon>
    </lineage>
</organism>
<dbReference type="SUPFAM" id="SSF55186">
    <property type="entry name" value="ThrRS/AlaRS common domain"/>
    <property type="match status" value="1"/>
</dbReference>
<dbReference type="InterPro" id="IPR009000">
    <property type="entry name" value="Transl_B-barrel_sf"/>
</dbReference>
<accession>A0A2K1G7W4</accession>
<evidence type="ECO:0000313" key="10">
    <source>
        <dbReference type="EMBL" id="PNR00872.1"/>
    </source>
</evidence>
<reference evidence="8 11" key="1">
    <citation type="journal article" date="2014" name="Genome Announc.">
        <title>Complete Genome Sequence of the Model Rhizosphere Strain Azospirillum brasilense Az39, Successfully Applied in Agriculture.</title>
        <authorList>
            <person name="Rivera D."/>
            <person name="Revale S."/>
            <person name="Molina R."/>
            <person name="Gualpa J."/>
            <person name="Puente M."/>
            <person name="Maroniche G."/>
            <person name="Paris G."/>
            <person name="Baker D."/>
            <person name="Clavijo B."/>
            <person name="McLay K."/>
            <person name="Spaepen S."/>
            <person name="Perticari A."/>
            <person name="Vazquez M."/>
            <person name="Wisniewski-Dye F."/>
            <person name="Watkins C."/>
            <person name="Martinez-Abarca F."/>
            <person name="Vanderleyden J."/>
            <person name="Cassan F."/>
        </authorList>
    </citation>
    <scope>NUCLEOTIDE SEQUENCE [LARGE SCALE GENOMIC DNA]</scope>
    <source>
        <strain evidence="8 11">Az39</strain>
    </source>
</reference>
<evidence type="ECO:0000256" key="6">
    <source>
        <dbReference type="ARBA" id="ARBA00032577"/>
    </source>
</evidence>
<evidence type="ECO:0000256" key="5">
    <source>
        <dbReference type="ARBA" id="ARBA00022833"/>
    </source>
</evidence>
<reference evidence="9 13" key="3">
    <citation type="submission" date="2024-11" db="EMBL/GenBank/DDBJ databases">
        <title>Draft genome sequences of two bacteria associated to sugarcane roots in Colombia.</title>
        <authorList>
            <person name="Pardo-Diaz S."/>
            <person name="Masmela-Mendoza J."/>
            <person name="Delgadillo-Duran P."/>
            <person name="Bautista E.J."/>
            <person name="Rojas-Tapias D.F."/>
        </authorList>
    </citation>
    <scope>NUCLEOTIDE SEQUENCE [LARGE SCALE GENOMIC DNA]</scope>
    <source>
        <strain evidence="9 13">Ap18</strain>
    </source>
</reference>
<dbReference type="GO" id="GO:0004813">
    <property type="term" value="F:alanine-tRNA ligase activity"/>
    <property type="evidence" value="ECO:0007669"/>
    <property type="project" value="InterPro"/>
</dbReference>
<dbReference type="InterPro" id="IPR012947">
    <property type="entry name" value="tRNA_SAD"/>
</dbReference>
<dbReference type="OrthoDB" id="9812949at2"/>
<dbReference type="GO" id="GO:0003676">
    <property type="term" value="F:nucleic acid binding"/>
    <property type="evidence" value="ECO:0007669"/>
    <property type="project" value="InterPro"/>
</dbReference>
<keyword evidence="4" id="KW-0479">Metal-binding</keyword>
<dbReference type="PANTHER" id="PTHR43462:SF1">
    <property type="entry name" value="ALANYL-TRNA EDITING PROTEIN AARSD1"/>
    <property type="match status" value="1"/>
</dbReference>
<dbReference type="PROSITE" id="PS50860">
    <property type="entry name" value="AA_TRNA_LIGASE_II_ALA"/>
    <property type="match status" value="1"/>
</dbReference>
<dbReference type="Gene3D" id="2.40.30.130">
    <property type="match status" value="1"/>
</dbReference>
<gene>
    <name evidence="8" type="ORF">ABAZ39_06595</name>
    <name evidence="9" type="ORF">ACJ41P_02820</name>
    <name evidence="10" type="ORF">C1S70_01875</name>
</gene>
<dbReference type="Proteomes" id="UP000027186">
    <property type="component" value="Chromosome"/>
</dbReference>
<dbReference type="PANTHER" id="PTHR43462">
    <property type="entry name" value="ALANYL-TRNA EDITING PROTEIN"/>
    <property type="match status" value="1"/>
</dbReference>
<evidence type="ECO:0000313" key="9">
    <source>
        <dbReference type="EMBL" id="MFL7900039.1"/>
    </source>
</evidence>
<dbReference type="Gene3D" id="3.30.980.10">
    <property type="entry name" value="Threonyl-trna Synthetase, Chain A, domain 2"/>
    <property type="match status" value="1"/>
</dbReference>
<evidence type="ECO:0000259" key="7">
    <source>
        <dbReference type="PROSITE" id="PS50860"/>
    </source>
</evidence>
<name>A0A060DFR3_9PROT</name>
<dbReference type="KEGG" id="abq:ABAZ39_06595"/>
<dbReference type="InterPro" id="IPR018164">
    <property type="entry name" value="Ala-tRNA-synth_IIc_N"/>
</dbReference>
<evidence type="ECO:0000313" key="12">
    <source>
        <dbReference type="Proteomes" id="UP000236268"/>
    </source>
</evidence>
<dbReference type="Pfam" id="PF07973">
    <property type="entry name" value="tRNA_SAD"/>
    <property type="match status" value="1"/>
</dbReference>